<comment type="caution">
    <text evidence="8">The sequence shown here is derived from an EMBL/GenBank/DDBJ whole genome shotgun (WGS) entry which is preliminary data.</text>
</comment>
<feature type="binding site" evidence="5">
    <location>
        <position position="97"/>
    </location>
    <ligand>
        <name>ATP</name>
        <dbReference type="ChEBI" id="CHEBI:30616"/>
    </ligand>
</feature>
<dbReference type="PROSITE" id="PS00107">
    <property type="entry name" value="PROTEIN_KINASE_ATP"/>
    <property type="match status" value="1"/>
</dbReference>
<keyword evidence="6" id="KW-0812">Transmembrane</keyword>
<dbReference type="PANTHER" id="PTHR43289:SF6">
    <property type="entry name" value="SERINE_THREONINE-PROTEIN KINASE NEKL-3"/>
    <property type="match status" value="1"/>
</dbReference>
<keyword evidence="4 5" id="KW-0067">ATP-binding</keyword>
<dbReference type="InterPro" id="IPR008271">
    <property type="entry name" value="Ser/Thr_kinase_AS"/>
</dbReference>
<dbReference type="SUPFAM" id="SSF56112">
    <property type="entry name" value="Protein kinase-like (PK-like)"/>
    <property type="match status" value="1"/>
</dbReference>
<dbReference type="PANTHER" id="PTHR43289">
    <property type="entry name" value="MITOGEN-ACTIVATED PROTEIN KINASE KINASE KINASE 20-RELATED"/>
    <property type="match status" value="1"/>
</dbReference>
<dbReference type="Gene3D" id="3.30.200.20">
    <property type="entry name" value="Phosphorylase Kinase, domain 1"/>
    <property type="match status" value="1"/>
</dbReference>
<dbReference type="EMBL" id="WJIE01000010">
    <property type="protein sequence ID" value="MRG96169.1"/>
    <property type="molecule type" value="Genomic_DNA"/>
</dbReference>
<feature type="domain" description="Protein kinase" evidence="7">
    <location>
        <begin position="68"/>
        <end position="364"/>
    </location>
</feature>
<dbReference type="Proteomes" id="UP000440224">
    <property type="component" value="Unassembled WGS sequence"/>
</dbReference>
<dbReference type="PROSITE" id="PS00108">
    <property type="entry name" value="PROTEIN_KINASE_ST"/>
    <property type="match status" value="1"/>
</dbReference>
<dbReference type="InterPro" id="IPR000719">
    <property type="entry name" value="Prot_kinase_dom"/>
</dbReference>
<dbReference type="Gene3D" id="1.10.510.10">
    <property type="entry name" value="Transferase(Phosphotransferase) domain 1"/>
    <property type="match status" value="1"/>
</dbReference>
<reference evidence="8 9" key="1">
    <citation type="submission" date="2019-10" db="EMBL/GenBank/DDBJ databases">
        <title>A soil myxobacterium in the family Polyangiaceae.</title>
        <authorList>
            <person name="Li Y."/>
            <person name="Wang J."/>
        </authorList>
    </citation>
    <scope>NUCLEOTIDE SEQUENCE [LARGE SCALE GENOMIC DNA]</scope>
    <source>
        <strain evidence="8 9">DSM 14734</strain>
    </source>
</reference>
<keyword evidence="2 5" id="KW-0547">Nucleotide-binding</keyword>
<dbReference type="Pfam" id="PF00069">
    <property type="entry name" value="Pkinase"/>
    <property type="match status" value="1"/>
</dbReference>
<dbReference type="InterPro" id="IPR017441">
    <property type="entry name" value="Protein_kinase_ATP_BS"/>
</dbReference>
<dbReference type="OrthoDB" id="9801841at2"/>
<keyword evidence="9" id="KW-1185">Reference proteome</keyword>
<dbReference type="InterPro" id="IPR011009">
    <property type="entry name" value="Kinase-like_dom_sf"/>
</dbReference>
<evidence type="ECO:0000256" key="3">
    <source>
        <dbReference type="ARBA" id="ARBA00022777"/>
    </source>
</evidence>
<dbReference type="GO" id="GO:0004674">
    <property type="term" value="F:protein serine/threonine kinase activity"/>
    <property type="evidence" value="ECO:0007669"/>
    <property type="project" value="TreeGrafter"/>
</dbReference>
<sequence length="419" mass="46201">MTPLATMNAATLLAPGDAGLALAKTALPTGAPVSSLPPPSAVLRTTVLPRVEGEGAEVRLVTEEKSRYEPIKTLGAGGMGEVVLVHDQDIARKVAVKRLLPEASDPVMLARFVDEIRTVGRLEHPNIVPIHDVGVDELGRYFFVMKYVEGETLETIIQRLADGDPAYHRKYTFERRVEIFIAVLSALAYAHANGVVHRDVKPANVMVGRYGEVVLMDWGIAKPITAERDLARGTDATLGESDRGRMFMTHVGALVGTPAYMSPEQARGEVDKVDTRSDLYSASVLFHEFVTLRHYLADKQTLGDILSGVMDHEIDPRTYVHSCHRSQEGHPPELVYFAVGGLAKDPERRYPSAARMIELLQKILEGRMDVSCSRTMTKRFLREAARTVDTHPRLMLGALVGTFLTVILAFVQLVWMIVT</sequence>
<evidence type="ECO:0000256" key="6">
    <source>
        <dbReference type="SAM" id="Phobius"/>
    </source>
</evidence>
<evidence type="ECO:0000259" key="7">
    <source>
        <dbReference type="PROSITE" id="PS50011"/>
    </source>
</evidence>
<evidence type="ECO:0000313" key="8">
    <source>
        <dbReference type="EMBL" id="MRG96169.1"/>
    </source>
</evidence>
<evidence type="ECO:0000256" key="2">
    <source>
        <dbReference type="ARBA" id="ARBA00022741"/>
    </source>
</evidence>
<evidence type="ECO:0000256" key="4">
    <source>
        <dbReference type="ARBA" id="ARBA00022840"/>
    </source>
</evidence>
<keyword evidence="6" id="KW-1133">Transmembrane helix</keyword>
<dbReference type="PROSITE" id="PS50011">
    <property type="entry name" value="PROTEIN_KINASE_DOM"/>
    <property type="match status" value="1"/>
</dbReference>
<dbReference type="GO" id="GO:0005524">
    <property type="term" value="F:ATP binding"/>
    <property type="evidence" value="ECO:0007669"/>
    <property type="project" value="UniProtKB-UniRule"/>
</dbReference>
<name>A0A6N7PW91_9BACT</name>
<dbReference type="AlphaFoldDB" id="A0A6N7PW91"/>
<evidence type="ECO:0000256" key="5">
    <source>
        <dbReference type="PROSITE-ProRule" id="PRU10141"/>
    </source>
</evidence>
<organism evidence="8 9">
    <name type="scientific">Polyangium spumosum</name>
    <dbReference type="NCBI Taxonomy" id="889282"/>
    <lineage>
        <taxon>Bacteria</taxon>
        <taxon>Pseudomonadati</taxon>
        <taxon>Myxococcota</taxon>
        <taxon>Polyangia</taxon>
        <taxon>Polyangiales</taxon>
        <taxon>Polyangiaceae</taxon>
        <taxon>Polyangium</taxon>
    </lineage>
</organism>
<dbReference type="CDD" id="cd14014">
    <property type="entry name" value="STKc_PknB_like"/>
    <property type="match status" value="1"/>
</dbReference>
<keyword evidence="6" id="KW-0472">Membrane</keyword>
<dbReference type="SMART" id="SM00220">
    <property type="entry name" value="S_TKc"/>
    <property type="match status" value="1"/>
</dbReference>
<feature type="transmembrane region" description="Helical" evidence="6">
    <location>
        <begin position="394"/>
        <end position="418"/>
    </location>
</feature>
<evidence type="ECO:0000313" key="9">
    <source>
        <dbReference type="Proteomes" id="UP000440224"/>
    </source>
</evidence>
<protein>
    <submittedName>
        <fullName evidence="8">Protein kinase</fullName>
    </submittedName>
</protein>
<evidence type="ECO:0000256" key="1">
    <source>
        <dbReference type="ARBA" id="ARBA00022679"/>
    </source>
</evidence>
<proteinExistence type="predicted"/>
<gene>
    <name evidence="8" type="ORF">GF068_30235</name>
</gene>
<keyword evidence="3 8" id="KW-0418">Kinase</keyword>
<keyword evidence="1" id="KW-0808">Transferase</keyword>
<accession>A0A6N7PW91</accession>